<dbReference type="RefSeq" id="XP_052124632.1">
    <property type="nucleotide sequence ID" value="XM_052268672.1"/>
</dbReference>
<reference evidence="3" key="1">
    <citation type="submission" date="2025-08" db="UniProtKB">
        <authorList>
            <consortium name="RefSeq"/>
        </authorList>
    </citation>
    <scope>IDENTIFICATION</scope>
    <source>
        <tissue evidence="3">Whole organism</tissue>
    </source>
</reference>
<dbReference type="Proteomes" id="UP000504606">
    <property type="component" value="Unplaced"/>
</dbReference>
<gene>
    <name evidence="3" type="primary">LOC127749649</name>
</gene>
<dbReference type="KEGG" id="foc:127749649"/>
<sequence>MRVSGSSEVEGEKRGMSPPPERQRVRRACNRRLRRAGAAEKQGRGERTAASRVYQSELPTLQYLPMEMLLLILGYVGVWDLLRLLTTAASQRVRNAARAAFLAAEPISITIGSSMASCWSVSEVNEAAIQKMLETLKRWILYLEVGGGLKALNHVNWLSRYDRAVQVQLQTHPELKPQWVKFLTCLLNPETIISHVDCTAFDFVTSPKEYARFGELFLEKHHAHLMTVDGKCFWKREFLDLNWAKLQYINFMFTKAECLREMGREGGEEEGVNFEGWVVDTIIKFVEIVPTLEMCVGGPIGGSGLE</sequence>
<dbReference type="GeneID" id="127749649"/>
<feature type="region of interest" description="Disordered" evidence="1">
    <location>
        <begin position="1"/>
        <end position="26"/>
    </location>
</feature>
<keyword evidence="2" id="KW-1185">Reference proteome</keyword>
<accession>A0A9C6U7I1</accession>
<name>A0A9C6U7I1_FRAOC</name>
<evidence type="ECO:0000313" key="3">
    <source>
        <dbReference type="RefSeq" id="XP_052124632.1"/>
    </source>
</evidence>
<dbReference type="AlphaFoldDB" id="A0A9C6U7I1"/>
<organism evidence="2 3">
    <name type="scientific">Frankliniella occidentalis</name>
    <name type="common">Western flower thrips</name>
    <name type="synonym">Euthrips occidentalis</name>
    <dbReference type="NCBI Taxonomy" id="133901"/>
    <lineage>
        <taxon>Eukaryota</taxon>
        <taxon>Metazoa</taxon>
        <taxon>Ecdysozoa</taxon>
        <taxon>Arthropoda</taxon>
        <taxon>Hexapoda</taxon>
        <taxon>Insecta</taxon>
        <taxon>Pterygota</taxon>
        <taxon>Neoptera</taxon>
        <taxon>Paraneoptera</taxon>
        <taxon>Thysanoptera</taxon>
        <taxon>Terebrantia</taxon>
        <taxon>Thripoidea</taxon>
        <taxon>Thripidae</taxon>
        <taxon>Frankliniella</taxon>
    </lineage>
</organism>
<evidence type="ECO:0000313" key="2">
    <source>
        <dbReference type="Proteomes" id="UP000504606"/>
    </source>
</evidence>
<proteinExistence type="predicted"/>
<protein>
    <submittedName>
        <fullName evidence="3">Uncharacterized protein LOC127749649</fullName>
    </submittedName>
</protein>
<evidence type="ECO:0000256" key="1">
    <source>
        <dbReference type="SAM" id="MobiDB-lite"/>
    </source>
</evidence>